<gene>
    <name evidence="2" type="ORF">SAMN04488002_1130</name>
</gene>
<evidence type="ECO:0000313" key="2">
    <source>
        <dbReference type="EMBL" id="SFR39038.1"/>
    </source>
</evidence>
<reference evidence="3" key="1">
    <citation type="submission" date="2016-10" db="EMBL/GenBank/DDBJ databases">
        <authorList>
            <person name="Varghese N."/>
            <person name="Submissions S."/>
        </authorList>
    </citation>
    <scope>NUCLEOTIDE SEQUENCE [LARGE SCALE GENOMIC DNA]</scope>
    <source>
        <strain evidence="3">DSM 26921</strain>
    </source>
</reference>
<name>A0A1I6GA37_9RHOB</name>
<keyword evidence="3" id="KW-1185">Reference proteome</keyword>
<evidence type="ECO:0000256" key="1">
    <source>
        <dbReference type="SAM" id="MobiDB-lite"/>
    </source>
</evidence>
<dbReference type="Proteomes" id="UP000199658">
    <property type="component" value="Unassembled WGS sequence"/>
</dbReference>
<sequence length="386" mass="39153">MGDHANPHRVLGHLADIVRAAADGAAVDADLVEQVAEIQQGLLEQQEAGLEETADSAGGGGGASGGTVQAMGNLASVLSSTAERGQGRAEELEGVLVKQIEEKEGAGGTPGGQSGSGTGSGTGTGPTSGGDPEGGGGQTGPTRPREPVKPEGDGTKPGEIDPPEGGQPPDDGPPVIKRGKTTVLRCYKFRLQNRTLAPVSDIHFGSDAETEGTQVPKGWSAIPGHGAGFGFVAGNLDSIVPPGRALGPFEFCSKKSFKSKIELSHPDGRPNTPLGDGDVTVRGKRPGKNEEGEIVIPATSRKYIHEIEVQTGAGGIPQINVNVGGGKVELVGETGLGENGQWTIGEDGKSISVFPIGAADHQAGNSITVKVSSEKPVRVFGLAGED</sequence>
<dbReference type="STRING" id="670154.SAMN04488002_1130"/>
<feature type="region of interest" description="Disordered" evidence="1">
    <location>
        <begin position="49"/>
        <end position="68"/>
    </location>
</feature>
<organism evidence="2 3">
    <name type="scientific">Litoreibacter janthinus</name>
    <dbReference type="NCBI Taxonomy" id="670154"/>
    <lineage>
        <taxon>Bacteria</taxon>
        <taxon>Pseudomonadati</taxon>
        <taxon>Pseudomonadota</taxon>
        <taxon>Alphaproteobacteria</taxon>
        <taxon>Rhodobacterales</taxon>
        <taxon>Roseobacteraceae</taxon>
        <taxon>Litoreibacter</taxon>
    </lineage>
</organism>
<protein>
    <submittedName>
        <fullName evidence="2">Uncharacterized protein</fullName>
    </submittedName>
</protein>
<dbReference type="RefSeq" id="WP_217642984.1">
    <property type="nucleotide sequence ID" value="NZ_FOYO01000001.1"/>
</dbReference>
<dbReference type="EMBL" id="FOYO01000001">
    <property type="protein sequence ID" value="SFR39038.1"/>
    <property type="molecule type" value="Genomic_DNA"/>
</dbReference>
<feature type="compositionally biased region" description="Gly residues" evidence="1">
    <location>
        <begin position="106"/>
        <end position="139"/>
    </location>
</feature>
<feature type="region of interest" description="Disordered" evidence="1">
    <location>
        <begin position="103"/>
        <end position="177"/>
    </location>
</feature>
<accession>A0A1I6GA37</accession>
<evidence type="ECO:0000313" key="3">
    <source>
        <dbReference type="Proteomes" id="UP000199658"/>
    </source>
</evidence>
<proteinExistence type="predicted"/>
<feature type="compositionally biased region" description="Basic and acidic residues" evidence="1">
    <location>
        <begin position="143"/>
        <end position="159"/>
    </location>
</feature>
<dbReference type="AlphaFoldDB" id="A0A1I6GA37"/>